<dbReference type="AlphaFoldDB" id="A0A4Q7YS61"/>
<reference evidence="1 2" key="1">
    <citation type="submission" date="2019-02" db="EMBL/GenBank/DDBJ databases">
        <title>Genomic Encyclopedia of Archaeal and Bacterial Type Strains, Phase II (KMG-II): from individual species to whole genera.</title>
        <authorList>
            <person name="Goeker M."/>
        </authorList>
    </citation>
    <scope>NUCLEOTIDE SEQUENCE [LARGE SCALE GENOMIC DNA]</scope>
    <source>
        <strain evidence="1 2">DSM 18101</strain>
    </source>
</reference>
<accession>A0A4Q7YS61</accession>
<comment type="caution">
    <text evidence="1">The sequence shown here is derived from an EMBL/GenBank/DDBJ whole genome shotgun (WGS) entry which is preliminary data.</text>
</comment>
<protein>
    <submittedName>
        <fullName evidence="1">Uncharacterized protein</fullName>
    </submittedName>
</protein>
<keyword evidence="2" id="KW-1185">Reference proteome</keyword>
<evidence type="ECO:0000313" key="2">
    <source>
        <dbReference type="Proteomes" id="UP000292958"/>
    </source>
</evidence>
<proteinExistence type="predicted"/>
<organism evidence="1 2">
    <name type="scientific">Edaphobacter modestus</name>
    <dbReference type="NCBI Taxonomy" id="388466"/>
    <lineage>
        <taxon>Bacteria</taxon>
        <taxon>Pseudomonadati</taxon>
        <taxon>Acidobacteriota</taxon>
        <taxon>Terriglobia</taxon>
        <taxon>Terriglobales</taxon>
        <taxon>Acidobacteriaceae</taxon>
        <taxon>Edaphobacter</taxon>
    </lineage>
</organism>
<sequence>MVIQWSRTLHESPVNFSFHTIPVEVSSRAAMMANDKERSFSFDEAFPQHHRN</sequence>
<dbReference type="Proteomes" id="UP000292958">
    <property type="component" value="Unassembled WGS sequence"/>
</dbReference>
<name>A0A4Q7YS61_9BACT</name>
<evidence type="ECO:0000313" key="1">
    <source>
        <dbReference type="EMBL" id="RZU39763.1"/>
    </source>
</evidence>
<gene>
    <name evidence="1" type="ORF">BDD14_1156</name>
</gene>
<dbReference type="EMBL" id="SHKW01000001">
    <property type="protein sequence ID" value="RZU39763.1"/>
    <property type="molecule type" value="Genomic_DNA"/>
</dbReference>